<dbReference type="RefSeq" id="WP_143157341.1">
    <property type="nucleotide sequence ID" value="NZ_FQUO01000011.1"/>
</dbReference>
<organism evidence="3 4">
    <name type="scientific">Cnuella takakiae</name>
    <dbReference type="NCBI Taxonomy" id="1302690"/>
    <lineage>
        <taxon>Bacteria</taxon>
        <taxon>Pseudomonadati</taxon>
        <taxon>Bacteroidota</taxon>
        <taxon>Chitinophagia</taxon>
        <taxon>Chitinophagales</taxon>
        <taxon>Chitinophagaceae</taxon>
        <taxon>Cnuella</taxon>
    </lineage>
</organism>
<dbReference type="OrthoDB" id="9792322at2"/>
<evidence type="ECO:0000259" key="1">
    <source>
        <dbReference type="Pfam" id="PF00534"/>
    </source>
</evidence>
<feature type="domain" description="Glycosyl transferase family 1" evidence="1">
    <location>
        <begin position="195"/>
        <end position="370"/>
    </location>
</feature>
<dbReference type="AlphaFoldDB" id="A0A1M5DSB7"/>
<sequence length="417" mass="46760">MPRILRIFNRMIVGGPVLNATYLTYYLAPEFETLMVSGPREPQEADASFLAEKFGIQLRIIPEMGRTIDPWSDLQALRRLRQIIREFRPDIVHTHAAKPGALGRLAAAAMGVPVVVHTYHGHVFHSYFNTWKTKLAIGVERWLARKTDAIIAISEQQQKELVDVFRIAPPAKFRQIKLGIDLDKFGQDQLVKRSLFRNQYGVQEEELAIGIIGRLVPVKNHVLFLDGIQYLLQHSHRKIKAFIVGDGESCAAIQLAAKERGIRFSRAADNAHPYPLVFTSWRRDVDVVMAGLDIVTLTSFNEGTPVSLIEAQAAGKPIVSTRVGGIADIVQEGVTALLADVADGGAFCRQLTTLVTDDALRKKMGMQSRELVIERFGYQRLISETADLYRQLLNQKAPHVSVSKEKYTHPRLELVEP</sequence>
<protein>
    <submittedName>
        <fullName evidence="3">Glycosyltransferase involved in cell wall bisynthesis</fullName>
    </submittedName>
</protein>
<dbReference type="STRING" id="1302690.BUE76_19880"/>
<evidence type="ECO:0000313" key="4">
    <source>
        <dbReference type="Proteomes" id="UP000184368"/>
    </source>
</evidence>
<feature type="domain" description="Glycosyltransferase subfamily 4-like N-terminal" evidence="2">
    <location>
        <begin position="49"/>
        <end position="184"/>
    </location>
</feature>
<dbReference type="InterPro" id="IPR001296">
    <property type="entry name" value="Glyco_trans_1"/>
</dbReference>
<keyword evidence="3" id="KW-0808">Transferase</keyword>
<dbReference type="Gene3D" id="3.40.50.2000">
    <property type="entry name" value="Glycogen Phosphorylase B"/>
    <property type="match status" value="2"/>
</dbReference>
<evidence type="ECO:0000313" key="3">
    <source>
        <dbReference type="EMBL" id="SHF69826.1"/>
    </source>
</evidence>
<gene>
    <name evidence="3" type="ORF">SAMN05444008_11164</name>
</gene>
<dbReference type="GO" id="GO:0016758">
    <property type="term" value="F:hexosyltransferase activity"/>
    <property type="evidence" value="ECO:0007669"/>
    <property type="project" value="TreeGrafter"/>
</dbReference>
<dbReference type="InterPro" id="IPR028098">
    <property type="entry name" value="Glyco_trans_4-like_N"/>
</dbReference>
<accession>A0A1M5DSB7</accession>
<dbReference type="SUPFAM" id="SSF53756">
    <property type="entry name" value="UDP-Glycosyltransferase/glycogen phosphorylase"/>
    <property type="match status" value="1"/>
</dbReference>
<dbReference type="EMBL" id="FQUO01000011">
    <property type="protein sequence ID" value="SHF69826.1"/>
    <property type="molecule type" value="Genomic_DNA"/>
</dbReference>
<dbReference type="Proteomes" id="UP000184368">
    <property type="component" value="Unassembled WGS sequence"/>
</dbReference>
<dbReference type="InterPro" id="IPR050194">
    <property type="entry name" value="Glycosyltransferase_grp1"/>
</dbReference>
<reference evidence="3 4" key="1">
    <citation type="submission" date="2016-11" db="EMBL/GenBank/DDBJ databases">
        <authorList>
            <person name="Jaros S."/>
            <person name="Januszkiewicz K."/>
            <person name="Wedrychowicz H."/>
        </authorList>
    </citation>
    <scope>NUCLEOTIDE SEQUENCE [LARGE SCALE GENOMIC DNA]</scope>
    <source>
        <strain evidence="3 4">DSM 26897</strain>
    </source>
</reference>
<dbReference type="Pfam" id="PF00534">
    <property type="entry name" value="Glycos_transf_1"/>
    <property type="match status" value="1"/>
</dbReference>
<dbReference type="Pfam" id="PF13439">
    <property type="entry name" value="Glyco_transf_4"/>
    <property type="match status" value="1"/>
</dbReference>
<evidence type="ECO:0000259" key="2">
    <source>
        <dbReference type="Pfam" id="PF13439"/>
    </source>
</evidence>
<dbReference type="PANTHER" id="PTHR45947:SF3">
    <property type="entry name" value="SULFOQUINOVOSYL TRANSFERASE SQD2"/>
    <property type="match status" value="1"/>
</dbReference>
<name>A0A1M5DSB7_9BACT</name>
<proteinExistence type="predicted"/>
<keyword evidence="4" id="KW-1185">Reference proteome</keyword>
<dbReference type="PANTHER" id="PTHR45947">
    <property type="entry name" value="SULFOQUINOVOSYL TRANSFERASE SQD2"/>
    <property type="match status" value="1"/>
</dbReference>